<proteinExistence type="predicted"/>
<evidence type="ECO:0000259" key="4">
    <source>
        <dbReference type="PROSITE" id="PS50887"/>
    </source>
</evidence>
<dbReference type="Gene3D" id="3.40.50.2300">
    <property type="match status" value="2"/>
</dbReference>
<dbReference type="GO" id="GO:0000160">
    <property type="term" value="P:phosphorelay signal transduction system"/>
    <property type="evidence" value="ECO:0007669"/>
    <property type="project" value="InterPro"/>
</dbReference>
<protein>
    <recommendedName>
        <fullName evidence="1">diguanylate cyclase</fullName>
        <ecNumber evidence="1">2.7.7.65</ecNumber>
    </recommendedName>
</protein>
<dbReference type="Pfam" id="PF00990">
    <property type="entry name" value="GGDEF"/>
    <property type="match status" value="1"/>
</dbReference>
<dbReference type="PROSITE" id="PS50887">
    <property type="entry name" value="GGDEF"/>
    <property type="match status" value="1"/>
</dbReference>
<accession>A0A975GD37</accession>
<name>A0A975GD37_9BACT</name>
<reference evidence="5" key="2">
    <citation type="submission" date="2021-04" db="EMBL/GenBank/DDBJ databases">
        <title>Isolation and characterization of a novel species of the genus Sulfurimonas.</title>
        <authorList>
            <person name="Fukui M."/>
        </authorList>
    </citation>
    <scope>NUCLEOTIDE SEQUENCE</scope>
    <source>
        <strain evidence="5">H1576</strain>
    </source>
</reference>
<dbReference type="SUPFAM" id="SSF52172">
    <property type="entry name" value="CheY-like"/>
    <property type="match status" value="2"/>
</dbReference>
<dbReference type="SMART" id="SM00267">
    <property type="entry name" value="GGDEF"/>
    <property type="match status" value="1"/>
</dbReference>
<evidence type="ECO:0000259" key="3">
    <source>
        <dbReference type="PROSITE" id="PS50110"/>
    </source>
</evidence>
<dbReference type="InterPro" id="IPR001789">
    <property type="entry name" value="Sig_transdc_resp-reg_receiver"/>
</dbReference>
<dbReference type="GO" id="GO:0052621">
    <property type="term" value="F:diguanylate cyclase activity"/>
    <property type="evidence" value="ECO:0007669"/>
    <property type="project" value="UniProtKB-EC"/>
</dbReference>
<dbReference type="PROSITE" id="PS50110">
    <property type="entry name" value="RESPONSE_REGULATORY"/>
    <property type="match status" value="1"/>
</dbReference>
<dbReference type="SMART" id="SM00448">
    <property type="entry name" value="REC"/>
    <property type="match status" value="1"/>
</dbReference>
<dbReference type="KEGG" id="saqt:GJV85_08620"/>
<dbReference type="NCBIfam" id="TIGR00254">
    <property type="entry name" value="GGDEF"/>
    <property type="match status" value="1"/>
</dbReference>
<dbReference type="GO" id="GO:0005886">
    <property type="term" value="C:plasma membrane"/>
    <property type="evidence" value="ECO:0007669"/>
    <property type="project" value="TreeGrafter"/>
</dbReference>
<dbReference type="Pfam" id="PF00072">
    <property type="entry name" value="Response_reg"/>
    <property type="match status" value="1"/>
</dbReference>
<dbReference type="GO" id="GO:0043709">
    <property type="term" value="P:cell adhesion involved in single-species biofilm formation"/>
    <property type="evidence" value="ECO:0007669"/>
    <property type="project" value="TreeGrafter"/>
</dbReference>
<dbReference type="EMBL" id="CP046072">
    <property type="protein sequence ID" value="QSZ42172.1"/>
    <property type="molecule type" value="Genomic_DNA"/>
</dbReference>
<dbReference type="CDD" id="cd01949">
    <property type="entry name" value="GGDEF"/>
    <property type="match status" value="1"/>
</dbReference>
<keyword evidence="6" id="KW-1185">Reference proteome</keyword>
<dbReference type="InterPro" id="IPR000160">
    <property type="entry name" value="GGDEF_dom"/>
</dbReference>
<dbReference type="Proteomes" id="UP000671852">
    <property type="component" value="Chromosome"/>
</dbReference>
<dbReference type="InterPro" id="IPR043128">
    <property type="entry name" value="Rev_trsase/Diguanyl_cyclase"/>
</dbReference>
<reference evidence="5" key="1">
    <citation type="submission" date="2019-11" db="EMBL/GenBank/DDBJ databases">
        <authorList>
            <person name="Kojima H."/>
        </authorList>
    </citation>
    <scope>NUCLEOTIDE SEQUENCE</scope>
    <source>
        <strain evidence="5">H1576</strain>
    </source>
</reference>
<feature type="domain" description="GGDEF" evidence="4">
    <location>
        <begin position="287"/>
        <end position="418"/>
    </location>
</feature>
<evidence type="ECO:0000256" key="1">
    <source>
        <dbReference type="ARBA" id="ARBA00012528"/>
    </source>
</evidence>
<evidence type="ECO:0000313" key="5">
    <source>
        <dbReference type="EMBL" id="QSZ42172.1"/>
    </source>
</evidence>
<dbReference type="PANTHER" id="PTHR45138">
    <property type="entry name" value="REGULATORY COMPONENTS OF SENSORY TRANSDUCTION SYSTEM"/>
    <property type="match status" value="1"/>
</dbReference>
<dbReference type="InterPro" id="IPR050469">
    <property type="entry name" value="Diguanylate_Cyclase"/>
</dbReference>
<dbReference type="PANTHER" id="PTHR45138:SF24">
    <property type="entry name" value="DIGUANYLATE CYCLASE DGCC-RELATED"/>
    <property type="match status" value="1"/>
</dbReference>
<keyword evidence="2" id="KW-0597">Phosphoprotein</keyword>
<dbReference type="EC" id="2.7.7.65" evidence="1"/>
<dbReference type="AlphaFoldDB" id="A0A975GD37"/>
<feature type="domain" description="Response regulatory" evidence="3">
    <location>
        <begin position="126"/>
        <end position="244"/>
    </location>
</feature>
<dbReference type="InterPro" id="IPR011006">
    <property type="entry name" value="CheY-like_superfamily"/>
</dbReference>
<organism evidence="5 6">
    <name type="scientific">Sulfurimonas aquatica</name>
    <dbReference type="NCBI Taxonomy" id="2672570"/>
    <lineage>
        <taxon>Bacteria</taxon>
        <taxon>Pseudomonadati</taxon>
        <taxon>Campylobacterota</taxon>
        <taxon>Epsilonproteobacteria</taxon>
        <taxon>Campylobacterales</taxon>
        <taxon>Sulfurimonadaceae</taxon>
        <taxon>Sulfurimonas</taxon>
    </lineage>
</organism>
<dbReference type="InterPro" id="IPR029787">
    <property type="entry name" value="Nucleotide_cyclase"/>
</dbReference>
<sequence>MKNKILLVEDNSELLQQHIDQVSVLGYESIGVSNFKELKNILDLEKENIFIVLHDHILANDLESNALDLLMQNDIPTIVFSEVYNENIAEETVFNGALDYVVNNEGIDYTYILQMIERTYKNQVVKAIVADGNKTARATQVNLLKKFNIDSFEAKNTLEIERLLQKNKDIGLVIVDQSLDGETGTDVILKLRKIHSKDNLAIIGVTEHGHSSRLAIEFLKKGANDFITKPFISEEFNLRVMQSLDTLEFIHVNKQSAMTDHLTQMYNKRAFESLGGEICILAKKEDSNVACAMLDIDFFKKINDTYGHHIGDKVLVSVSEIFKEHFRKSDLVARVGGEEFTVLLSNIKTEKVVEIFEEFRKKIESKVISTDNGDITVTISIGLYLSKEYILHNIVEKADGLLYDAKNSGRNKIKFLEK</sequence>
<gene>
    <name evidence="5" type="ORF">GJV85_08620</name>
</gene>
<dbReference type="SUPFAM" id="SSF55073">
    <property type="entry name" value="Nucleotide cyclase"/>
    <property type="match status" value="1"/>
</dbReference>
<dbReference type="GO" id="GO:1902201">
    <property type="term" value="P:negative regulation of bacterial-type flagellum-dependent cell motility"/>
    <property type="evidence" value="ECO:0007669"/>
    <property type="project" value="TreeGrafter"/>
</dbReference>
<dbReference type="RefSeq" id="WP_207560988.1">
    <property type="nucleotide sequence ID" value="NZ_CP046072.1"/>
</dbReference>
<dbReference type="FunFam" id="3.30.70.270:FF:000001">
    <property type="entry name" value="Diguanylate cyclase domain protein"/>
    <property type="match status" value="1"/>
</dbReference>
<evidence type="ECO:0000256" key="2">
    <source>
        <dbReference type="PROSITE-ProRule" id="PRU00169"/>
    </source>
</evidence>
<feature type="modified residue" description="4-aspartylphosphate" evidence="2">
    <location>
        <position position="176"/>
    </location>
</feature>
<dbReference type="Gene3D" id="3.30.70.270">
    <property type="match status" value="1"/>
</dbReference>
<evidence type="ECO:0000313" key="6">
    <source>
        <dbReference type="Proteomes" id="UP000671852"/>
    </source>
</evidence>